<dbReference type="Pfam" id="PF00251">
    <property type="entry name" value="Glyco_hydro_32N"/>
    <property type="match status" value="1"/>
</dbReference>
<dbReference type="GO" id="GO:0016798">
    <property type="term" value="F:hydrolase activity, acting on glycosyl bonds"/>
    <property type="evidence" value="ECO:0007669"/>
    <property type="project" value="UniProtKB-KW"/>
</dbReference>
<keyword evidence="2" id="KW-0378">Hydrolase</keyword>
<proteinExistence type="inferred from homology"/>
<keyword evidence="3" id="KW-0326">Glycosidase</keyword>
<evidence type="ECO:0000256" key="3">
    <source>
        <dbReference type="ARBA" id="ARBA00023295"/>
    </source>
</evidence>
<dbReference type="SUPFAM" id="SSF75005">
    <property type="entry name" value="Arabinanase/levansucrase/invertase"/>
    <property type="match status" value="1"/>
</dbReference>
<protein>
    <recommendedName>
        <fullName evidence="4">Glycosyl hydrolase family 32 N-terminal domain-containing protein</fullName>
    </recommendedName>
</protein>
<evidence type="ECO:0000259" key="4">
    <source>
        <dbReference type="Pfam" id="PF00251"/>
    </source>
</evidence>
<evidence type="ECO:0000256" key="2">
    <source>
        <dbReference type="ARBA" id="ARBA00022801"/>
    </source>
</evidence>
<comment type="similarity">
    <text evidence="1">Belongs to the glycosyl hydrolase 32 family.</text>
</comment>
<dbReference type="EMBL" id="SRHE01000782">
    <property type="protein sequence ID" value="TWW08214.1"/>
    <property type="molecule type" value="Genomic_DNA"/>
</dbReference>
<organism evidence="5 6">
    <name type="scientific">Planctomyces bekefii</name>
    <dbReference type="NCBI Taxonomy" id="1653850"/>
    <lineage>
        <taxon>Bacteria</taxon>
        <taxon>Pseudomonadati</taxon>
        <taxon>Planctomycetota</taxon>
        <taxon>Planctomycetia</taxon>
        <taxon>Planctomycetales</taxon>
        <taxon>Planctomycetaceae</taxon>
        <taxon>Planctomyces</taxon>
    </lineage>
</organism>
<reference evidence="5 6" key="2">
    <citation type="submission" date="2019-08" db="EMBL/GenBank/DDBJ databases">
        <authorList>
            <person name="Henke P."/>
        </authorList>
    </citation>
    <scope>NUCLEOTIDE SEQUENCE [LARGE SCALE GENOMIC DNA]</scope>
    <source>
        <strain evidence="5">Phe10_nw2017</strain>
    </source>
</reference>
<name>A0A5C6M4U2_9PLAN</name>
<reference evidence="5 6" key="1">
    <citation type="submission" date="2019-08" db="EMBL/GenBank/DDBJ databases">
        <title>100 year-old enigma solved: identification of Planctomyces bekefii, the type genus and species of the phylum Planctomycetes.</title>
        <authorList>
            <person name="Svetlana D.N."/>
            <person name="Overmann J."/>
        </authorList>
    </citation>
    <scope>NUCLEOTIDE SEQUENCE [LARGE SCALE GENOMIC DNA]</scope>
    <source>
        <strain evidence="5">Phe10_nw2017</strain>
    </source>
</reference>
<dbReference type="InterPro" id="IPR023296">
    <property type="entry name" value="Glyco_hydro_beta-prop_sf"/>
</dbReference>
<dbReference type="Gene3D" id="2.115.10.20">
    <property type="entry name" value="Glycosyl hydrolase domain, family 43"/>
    <property type="match status" value="1"/>
</dbReference>
<sequence length="123" mass="13935">MHFFVSPNLRDWKLASVTEGDAVGGRYLFECPDFLSCRWMEQQRLAGQRGRGFYAAQSFSDVPDGRRILIGWWQTETRGMPFNQSMTIPADVELEFEPGTAGAVVHLVEVHALRSAWSRGGER</sequence>
<comment type="caution">
    <text evidence="5">The sequence shown here is derived from an EMBL/GenBank/DDBJ whole genome shotgun (WGS) entry which is preliminary data.</text>
</comment>
<evidence type="ECO:0000256" key="1">
    <source>
        <dbReference type="ARBA" id="ARBA00009902"/>
    </source>
</evidence>
<gene>
    <name evidence="5" type="ORF">E3A20_26550</name>
</gene>
<dbReference type="AlphaFoldDB" id="A0A5C6M4U2"/>
<evidence type="ECO:0000313" key="5">
    <source>
        <dbReference type="EMBL" id="TWW08214.1"/>
    </source>
</evidence>
<dbReference type="Proteomes" id="UP000321083">
    <property type="component" value="Unassembled WGS sequence"/>
</dbReference>
<keyword evidence="6" id="KW-1185">Reference proteome</keyword>
<dbReference type="InterPro" id="IPR013148">
    <property type="entry name" value="Glyco_hydro_32_N"/>
</dbReference>
<feature type="domain" description="Glycosyl hydrolase family 32 N-terminal" evidence="4">
    <location>
        <begin position="48"/>
        <end position="95"/>
    </location>
</feature>
<accession>A0A5C6M4U2</accession>
<evidence type="ECO:0000313" key="6">
    <source>
        <dbReference type="Proteomes" id="UP000321083"/>
    </source>
</evidence>